<reference evidence="2" key="1">
    <citation type="submission" date="2021-01" db="EMBL/GenBank/DDBJ databases">
        <title>Phytophthora aleatoria, a newly-described species from Pinus radiata is distinct from Phytophthora cactorum isolates based on comparative genomics.</title>
        <authorList>
            <person name="Mcdougal R."/>
            <person name="Panda P."/>
            <person name="Williams N."/>
            <person name="Studholme D.J."/>
        </authorList>
    </citation>
    <scope>NUCLEOTIDE SEQUENCE</scope>
    <source>
        <strain evidence="2">NZFS 4037</strain>
    </source>
</reference>
<dbReference type="GO" id="GO:0001522">
    <property type="term" value="P:pseudouridine synthesis"/>
    <property type="evidence" value="ECO:0007669"/>
    <property type="project" value="InterPro"/>
</dbReference>
<name>A0A8J5MDS6_9STRA</name>
<dbReference type="Proteomes" id="UP000709295">
    <property type="component" value="Unassembled WGS sequence"/>
</dbReference>
<evidence type="ECO:0000313" key="3">
    <source>
        <dbReference type="Proteomes" id="UP000709295"/>
    </source>
</evidence>
<sequence>MVEVKLDGGVVGIEEFVDNCEGRLVVHGHIKMKPEDFVVREISTAGEVVSFSDESDRLPTEIERDVVLKKLEAQQKEKKERLVFDEPADGWRSALVGPIGAKGFEGISSVAKGQAEEYFLASPTEFRDRVYLQVCIQVRHAVIGFDCWELTILVWPQNCFPGLDCKMQNKSVPVDQHGVQQIQVVLDPVYKKFRDGGMTQENCERLLSFLRKGASDTAVPKGLELEHEDTKEARTALHRLIAKNSSSFKTKTETRNGIQRLVVHFMPKTNKKRKRSQPQVYLRFVLQKTNEEHFACFDKLARQLRRPLAAFSYAGTKDKTAITYQNVVVTGVAPDRLLSVNRGENDAGIRVGDLKYVETPMSLGGANGNRFSIVLRGLSSEAECTAEMIRSSLDSALDNIKRQGFANYFGFQRVGLPTKTVRAHHIGEKIIAGKWEEALRLILTVQEGDSDDVTKAKQHYLESGDAEGALKLMPHGMSVERQLLQGLKRFGSDAFEQVVQSIPFSRRVMYMHAYQSYLFNQIASYRLRQYGTKLVEGDLIQYDSQNDKAVKAVTAAEADKLNSAREDALSLVLLPLPGTNVMFPSNATKDAYIKIMEQDGTKDVLCESGPVKGAYRSLVAYPRDLERSWQDEQDKTLSLQLSFSLDSGSFATMCLREVLHSDI</sequence>
<dbReference type="PANTHER" id="PTHR13326:SF21">
    <property type="entry name" value="PSEUDOURIDYLATE SYNTHASE PUS7L"/>
    <property type="match status" value="1"/>
</dbReference>
<dbReference type="GO" id="GO:0009982">
    <property type="term" value="F:pseudouridine synthase activity"/>
    <property type="evidence" value="ECO:0007669"/>
    <property type="project" value="InterPro"/>
</dbReference>
<gene>
    <name evidence="2" type="ORF">JG688_00000637</name>
</gene>
<dbReference type="PROSITE" id="PS50984">
    <property type="entry name" value="TRUD"/>
    <property type="match status" value="1"/>
</dbReference>
<evidence type="ECO:0000313" key="2">
    <source>
        <dbReference type="EMBL" id="KAG6977163.1"/>
    </source>
</evidence>
<dbReference type="PIRSF" id="PIRSF037016">
    <property type="entry name" value="Pseudouridin_synth_euk_prd"/>
    <property type="match status" value="1"/>
</dbReference>
<dbReference type="EMBL" id="JAENGY010000012">
    <property type="protein sequence ID" value="KAG6977163.1"/>
    <property type="molecule type" value="Genomic_DNA"/>
</dbReference>
<feature type="domain" description="TRUD" evidence="1">
    <location>
        <begin position="404"/>
        <end position="621"/>
    </location>
</feature>
<dbReference type="NCBIfam" id="TIGR00094">
    <property type="entry name" value="tRNA_TruD_broad"/>
    <property type="match status" value="1"/>
</dbReference>
<dbReference type="InterPro" id="IPR011760">
    <property type="entry name" value="PsdUridine_synth_TruD_insert"/>
</dbReference>
<dbReference type="PANTHER" id="PTHR13326">
    <property type="entry name" value="TRNA PSEUDOURIDINE SYNTHASE D"/>
    <property type="match status" value="1"/>
</dbReference>
<organism evidence="2 3">
    <name type="scientific">Phytophthora aleatoria</name>
    <dbReference type="NCBI Taxonomy" id="2496075"/>
    <lineage>
        <taxon>Eukaryota</taxon>
        <taxon>Sar</taxon>
        <taxon>Stramenopiles</taxon>
        <taxon>Oomycota</taxon>
        <taxon>Peronosporomycetes</taxon>
        <taxon>Peronosporales</taxon>
        <taxon>Peronosporaceae</taxon>
        <taxon>Phytophthora</taxon>
    </lineage>
</organism>
<proteinExistence type="predicted"/>
<protein>
    <recommendedName>
        <fullName evidence="1">TRUD domain-containing protein</fullName>
    </recommendedName>
</protein>
<keyword evidence="3" id="KW-1185">Reference proteome</keyword>
<dbReference type="CDD" id="cd02576">
    <property type="entry name" value="PseudoU_synth_ScPUS7"/>
    <property type="match status" value="1"/>
</dbReference>
<dbReference type="GO" id="GO:0003723">
    <property type="term" value="F:RNA binding"/>
    <property type="evidence" value="ECO:0007669"/>
    <property type="project" value="InterPro"/>
</dbReference>
<dbReference type="Pfam" id="PF01142">
    <property type="entry name" value="TruD"/>
    <property type="match status" value="1"/>
</dbReference>
<dbReference type="InterPro" id="IPR001656">
    <property type="entry name" value="PsdUridine_synth_TruD"/>
</dbReference>
<comment type="caution">
    <text evidence="2">The sequence shown here is derived from an EMBL/GenBank/DDBJ whole genome shotgun (WGS) entry which is preliminary data.</text>
</comment>
<dbReference type="AlphaFoldDB" id="A0A8J5MDS6"/>
<accession>A0A8J5MDS6</accession>
<dbReference type="GO" id="GO:0005634">
    <property type="term" value="C:nucleus"/>
    <property type="evidence" value="ECO:0007669"/>
    <property type="project" value="TreeGrafter"/>
</dbReference>
<evidence type="ECO:0000259" key="1">
    <source>
        <dbReference type="PROSITE" id="PS50984"/>
    </source>
</evidence>